<gene>
    <name evidence="1" type="ORF">Dthio_PD0491</name>
</gene>
<keyword evidence="2" id="KW-1185">Reference proteome</keyword>
<accession>D6SR52</accession>
<protein>
    <submittedName>
        <fullName evidence="1">Uncharacterized protein</fullName>
    </submittedName>
</protein>
<dbReference type="RefSeq" id="WP_008870526.1">
    <property type="nucleotide sequence ID" value="NZ_ACJN02000003.1"/>
</dbReference>
<dbReference type="EMBL" id="ACJN02000003">
    <property type="protein sequence ID" value="EFI33168.1"/>
    <property type="molecule type" value="Genomic_DNA"/>
</dbReference>
<proteinExistence type="predicted"/>
<name>D6SR52_9BACT</name>
<sequence>MKNTIAKKPVSIRLADDVHQRLEQEARSSHESLTNVITKKLLRETEIEDVIFRIIEHSQNLHKSNWSQVSEILKELIKTHNNLIKEVKGLRKYLENKIP</sequence>
<evidence type="ECO:0000313" key="1">
    <source>
        <dbReference type="EMBL" id="EFI33168.1"/>
    </source>
</evidence>
<evidence type="ECO:0000313" key="2">
    <source>
        <dbReference type="Proteomes" id="UP000005496"/>
    </source>
</evidence>
<reference evidence="1" key="1">
    <citation type="submission" date="2010-05" db="EMBL/GenBank/DDBJ databases">
        <title>The draft genome of Desulfonatronospira thiodismutans ASO3-1.</title>
        <authorList>
            <consortium name="US DOE Joint Genome Institute (JGI-PGF)"/>
            <person name="Lucas S."/>
            <person name="Copeland A."/>
            <person name="Lapidus A."/>
            <person name="Cheng J.-F."/>
            <person name="Bruce D."/>
            <person name="Goodwin L."/>
            <person name="Pitluck S."/>
            <person name="Chertkov O."/>
            <person name="Brettin T."/>
            <person name="Detter J.C."/>
            <person name="Han C."/>
            <person name="Land M.L."/>
            <person name="Hauser L."/>
            <person name="Kyrpides N."/>
            <person name="Mikhailova N."/>
            <person name="Muyzer G."/>
            <person name="Woyke T."/>
        </authorList>
    </citation>
    <scope>NUCLEOTIDE SEQUENCE [LARGE SCALE GENOMIC DNA]</scope>
    <source>
        <strain evidence="1">ASO3-1</strain>
    </source>
</reference>
<dbReference type="AlphaFoldDB" id="D6SR52"/>
<comment type="caution">
    <text evidence="1">The sequence shown here is derived from an EMBL/GenBank/DDBJ whole genome shotgun (WGS) entry which is preliminary data.</text>
</comment>
<organism evidence="1 2">
    <name type="scientific">Desulfonatronospira thiodismutans ASO3-1</name>
    <dbReference type="NCBI Taxonomy" id="555779"/>
    <lineage>
        <taxon>Bacteria</taxon>
        <taxon>Pseudomonadati</taxon>
        <taxon>Thermodesulfobacteriota</taxon>
        <taxon>Desulfovibrionia</taxon>
        <taxon>Desulfovibrionales</taxon>
        <taxon>Desulfonatronovibrionaceae</taxon>
        <taxon>Desulfonatronospira</taxon>
    </lineage>
</organism>
<dbReference type="Proteomes" id="UP000005496">
    <property type="component" value="Unassembled WGS sequence"/>
</dbReference>